<dbReference type="STRING" id="1300347.I601_1854"/>
<reference evidence="4 5" key="1">
    <citation type="submission" date="2016-03" db="EMBL/GenBank/DDBJ databases">
        <title>Complete genome sequence of a soil Actinobacterium, Nocardioides dokdonensis FR1436.</title>
        <authorList>
            <person name="Kwon S.-K."/>
            <person name="Kim K."/>
            <person name="Kim J.F."/>
        </authorList>
    </citation>
    <scope>NUCLEOTIDE SEQUENCE [LARGE SCALE GENOMIC DNA]</scope>
    <source>
        <strain evidence="4 5">FR1436</strain>
    </source>
</reference>
<feature type="compositionally biased region" description="Low complexity" evidence="1">
    <location>
        <begin position="42"/>
        <end position="57"/>
    </location>
</feature>
<evidence type="ECO:0000259" key="3">
    <source>
        <dbReference type="Pfam" id="PF13529"/>
    </source>
</evidence>
<name>A0A1A9GLF9_9ACTN</name>
<dbReference type="InterPro" id="IPR039563">
    <property type="entry name" value="Peptidase_C39_single_dom"/>
</dbReference>
<feature type="chain" id="PRO_5008388393" description="Peptidase C39-like domain-containing protein" evidence="2">
    <location>
        <begin position="36"/>
        <end position="453"/>
    </location>
</feature>
<dbReference type="Gene3D" id="3.90.70.10">
    <property type="entry name" value="Cysteine proteinases"/>
    <property type="match status" value="1"/>
</dbReference>
<dbReference type="PATRIC" id="fig|1300347.3.peg.1856"/>
<dbReference type="KEGG" id="ndk:I601_1854"/>
<dbReference type="Proteomes" id="UP000077868">
    <property type="component" value="Chromosome"/>
</dbReference>
<keyword evidence="5" id="KW-1185">Reference proteome</keyword>
<dbReference type="EMBL" id="CP015079">
    <property type="protein sequence ID" value="ANH38285.1"/>
    <property type="molecule type" value="Genomic_DNA"/>
</dbReference>
<evidence type="ECO:0000313" key="5">
    <source>
        <dbReference type="Proteomes" id="UP000077868"/>
    </source>
</evidence>
<dbReference type="CDD" id="cd02549">
    <property type="entry name" value="Peptidase_C39A"/>
    <property type="match status" value="1"/>
</dbReference>
<keyword evidence="2" id="KW-0732">Signal</keyword>
<evidence type="ECO:0000256" key="2">
    <source>
        <dbReference type="SAM" id="SignalP"/>
    </source>
</evidence>
<feature type="signal peptide" evidence="2">
    <location>
        <begin position="1"/>
        <end position="35"/>
    </location>
</feature>
<dbReference type="AlphaFoldDB" id="A0A1A9GLF9"/>
<feature type="domain" description="Peptidase C39-like" evidence="3">
    <location>
        <begin position="254"/>
        <end position="406"/>
    </location>
</feature>
<organism evidence="4 5">
    <name type="scientific">Nocardioides dokdonensis FR1436</name>
    <dbReference type="NCBI Taxonomy" id="1300347"/>
    <lineage>
        <taxon>Bacteria</taxon>
        <taxon>Bacillati</taxon>
        <taxon>Actinomycetota</taxon>
        <taxon>Actinomycetes</taxon>
        <taxon>Propionibacteriales</taxon>
        <taxon>Nocardioidaceae</taxon>
        <taxon>Nocardioides</taxon>
    </lineage>
</organism>
<gene>
    <name evidence="4" type="ORF">I601_1854</name>
</gene>
<proteinExistence type="predicted"/>
<evidence type="ECO:0000256" key="1">
    <source>
        <dbReference type="SAM" id="MobiDB-lite"/>
    </source>
</evidence>
<evidence type="ECO:0000313" key="4">
    <source>
        <dbReference type="EMBL" id="ANH38285.1"/>
    </source>
</evidence>
<sequence length="453" mass="48225">MTRVTYRDLVLRQVLPAAALALVATALSPAPTSYAADGGAQPPAARSASATGTAGRADVAARRGTTRKINHQAWDGSAQLKKGRFAAARVKRGRVFAQPAASTRSRALDGTSYTTSRWDGPWHRPGFSFTELIASWEAKTPGDSWIEVEVKGRAADGRRSSWDLMGRWASGDKYVERTTVSGQDDDLASVNVDTWRAPAGLVAYRLRVTLGRKAGASTKPPSLGMVGAMASRLPSGSVSASKPGVVSNAGGKVLAVPTYSQMIHQGHYAKWGNGGEAWCSPTSTSMVLGYYDALPSAKDRGWVPEGHPDPWVDHAARMTYDHGYDGTGNWPFNTAYAARQTGAAFVTRLRSMREVEQLVAADIPVVVSIAFGRGEISGTPISASNGHLLVVVGFTRDGDVVVNDPAGANNGAVRRTYDRGQLENAWLPRSGGTAYVITDADHPLPAPEKHSNW</sequence>
<dbReference type="InterPro" id="IPR039564">
    <property type="entry name" value="Peptidase_C39-like"/>
</dbReference>
<feature type="region of interest" description="Disordered" evidence="1">
    <location>
        <begin position="33"/>
        <end position="62"/>
    </location>
</feature>
<dbReference type="Pfam" id="PF13529">
    <property type="entry name" value="Peptidase_C39_2"/>
    <property type="match status" value="1"/>
</dbReference>
<protein>
    <recommendedName>
        <fullName evidence="3">Peptidase C39-like domain-containing protein</fullName>
    </recommendedName>
</protein>
<accession>A0A1A9GLF9</accession>